<reference evidence="3 4" key="1">
    <citation type="journal article" date="2017" name="Infect. Genet. Evol.">
        <title>Comparative genome analysis of fish pathogen Flavobacterium columnare reveals extensive sequence diversity within the species.</title>
        <authorList>
            <person name="Kayansamruaj P."/>
            <person name="Dong H.T."/>
            <person name="Hirono I."/>
            <person name="Kondo H."/>
            <person name="Senapin S."/>
            <person name="Rodkhum C."/>
        </authorList>
    </citation>
    <scope>NUCLEOTIDE SEQUENCE [LARGE SCALE GENOMIC DNA]</scope>
    <source>
        <strain evidence="3 4">1215</strain>
    </source>
</reference>
<evidence type="ECO:0000313" key="3">
    <source>
        <dbReference type="EMBL" id="OWP82815.1"/>
    </source>
</evidence>
<gene>
    <name evidence="3" type="ORF">BWK59_13880</name>
</gene>
<dbReference type="InterPro" id="IPR018760">
    <property type="entry name" value="DUF2326"/>
</dbReference>
<sequence length="602" mass="71317">MKLSKLYSNKENFKNILFNLNGLNVIYAEVKTDIKDKRNSHCLGKTKVAELIDFLLLKKIDKKDFLLKLDLNGKHLFTEYIFYLEIELNDGKFLTIKRAVENNTKISFSLSEIRNEEFLPPSEYQFQNLPIDKAIEVLSEFLKYDFFFNKNYDYRKLLSYCLRTPPDDYKDVFQLSKFSNGKHKYWKPIIFDLLGFDGELLLKKYENDEEIEELKGFIGTLKREYRIDKKDRDILIAERQSIEQNNAEIEKKIDAFNFYEQDKKLIQNGIDKIENSISDYNSISYSLNYEIDKLKKSIQKEFAFDITKVQQVFEETGIYFGNQIKNDYQELLNFNSKITIERNKLIKKVLSSKQKELEKINVELNELNSKKEELLSIIQDTDTFKKFKAHQKSLAKKEEELNEVNEKIKYIDLIFSKEEEIESKKEEIEGTINRLKYLSSHTEENEKYSDIRKKFREYYKFIMDENANISWHLNNNNNIDFPAPKILDKTNANTSKDEGTTYKKILCVAFDLAILTSYNNPSFFRFIYHDDVLSTQDNGIKIRLLTLIQDLTKEYNIQYMLSVIKSDLPVDEFDNITYFNDTEIVLKLNDEDEKGTLFGFGF</sequence>
<proteinExistence type="predicted"/>
<comment type="caution">
    <text evidence="3">The sequence shown here is derived from an EMBL/GenBank/DDBJ whole genome shotgun (WGS) entry which is preliminary data.</text>
</comment>
<dbReference type="Pfam" id="PF10088">
    <property type="entry name" value="DUF2326"/>
    <property type="match status" value="1"/>
</dbReference>
<feature type="domain" description="DUF2326" evidence="2">
    <location>
        <begin position="464"/>
        <end position="602"/>
    </location>
</feature>
<feature type="coiled-coil region" evidence="1">
    <location>
        <begin position="350"/>
        <end position="407"/>
    </location>
</feature>
<name>A0A246GFA8_9FLAO</name>
<accession>A0A246GFA8</accession>
<dbReference type="EMBL" id="MTCZ01000246">
    <property type="protein sequence ID" value="OWP82815.1"/>
    <property type="molecule type" value="Genomic_DNA"/>
</dbReference>
<dbReference type="Proteomes" id="UP000197768">
    <property type="component" value="Unassembled WGS sequence"/>
</dbReference>
<keyword evidence="1" id="KW-0175">Coiled coil</keyword>
<evidence type="ECO:0000259" key="2">
    <source>
        <dbReference type="Pfam" id="PF10088"/>
    </source>
</evidence>
<protein>
    <recommendedName>
        <fullName evidence="2">DUF2326 domain-containing protein</fullName>
    </recommendedName>
</protein>
<dbReference type="RefSeq" id="WP_088394826.1">
    <property type="nucleotide sequence ID" value="NZ_MTCZ01000246.1"/>
</dbReference>
<evidence type="ECO:0000313" key="4">
    <source>
        <dbReference type="Proteomes" id="UP000197768"/>
    </source>
</evidence>
<organism evidence="3 4">
    <name type="scientific">Flavobacterium davisii</name>
    <dbReference type="NCBI Taxonomy" id="2906077"/>
    <lineage>
        <taxon>Bacteria</taxon>
        <taxon>Pseudomonadati</taxon>
        <taxon>Bacteroidota</taxon>
        <taxon>Flavobacteriia</taxon>
        <taxon>Flavobacteriales</taxon>
        <taxon>Flavobacteriaceae</taxon>
        <taxon>Flavobacterium</taxon>
    </lineage>
</organism>
<dbReference type="AlphaFoldDB" id="A0A246GFA8"/>
<evidence type="ECO:0000256" key="1">
    <source>
        <dbReference type="SAM" id="Coils"/>
    </source>
</evidence>